<dbReference type="Gene3D" id="1.20.1720.10">
    <property type="entry name" value="Multidrug resistance protein D"/>
    <property type="match status" value="1"/>
</dbReference>
<gene>
    <name evidence="7" type="ORF">C1I98_07475</name>
</gene>
<evidence type="ECO:0000256" key="1">
    <source>
        <dbReference type="ARBA" id="ARBA00004651"/>
    </source>
</evidence>
<dbReference type="AlphaFoldDB" id="A0A2W2HB59"/>
<feature type="transmembrane region" description="Helical" evidence="5">
    <location>
        <begin position="246"/>
        <end position="269"/>
    </location>
</feature>
<comment type="subcellular location">
    <subcellularLocation>
        <location evidence="1">Cell membrane</location>
        <topology evidence="1">Multi-pass membrane protein</topology>
    </subcellularLocation>
</comment>
<keyword evidence="2 5" id="KW-0812">Transmembrane</keyword>
<feature type="transmembrane region" description="Helical" evidence="5">
    <location>
        <begin position="177"/>
        <end position="197"/>
    </location>
</feature>
<feature type="transmembrane region" description="Helical" evidence="5">
    <location>
        <begin position="409"/>
        <end position="428"/>
    </location>
</feature>
<feature type="transmembrane region" description="Helical" evidence="5">
    <location>
        <begin position="281"/>
        <end position="302"/>
    </location>
</feature>
<evidence type="ECO:0000313" key="7">
    <source>
        <dbReference type="EMBL" id="PZG52149.1"/>
    </source>
</evidence>
<feature type="transmembrane region" description="Helical" evidence="5">
    <location>
        <begin position="27"/>
        <end position="46"/>
    </location>
</feature>
<dbReference type="InterPro" id="IPR011701">
    <property type="entry name" value="MFS"/>
</dbReference>
<name>A0A2W2HB59_9ACTN</name>
<dbReference type="Proteomes" id="UP000248544">
    <property type="component" value="Unassembled WGS sequence"/>
</dbReference>
<dbReference type="InterPro" id="IPR020846">
    <property type="entry name" value="MFS_dom"/>
</dbReference>
<dbReference type="PROSITE" id="PS50850">
    <property type="entry name" value="MFS"/>
    <property type="match status" value="1"/>
</dbReference>
<dbReference type="EMBL" id="POUA01000036">
    <property type="protein sequence ID" value="PZG52149.1"/>
    <property type="molecule type" value="Genomic_DNA"/>
</dbReference>
<evidence type="ECO:0000256" key="4">
    <source>
        <dbReference type="ARBA" id="ARBA00023136"/>
    </source>
</evidence>
<feature type="transmembrane region" description="Helical" evidence="5">
    <location>
        <begin position="58"/>
        <end position="78"/>
    </location>
</feature>
<accession>A0A2W2HB59</accession>
<feature type="transmembrane region" description="Helical" evidence="5">
    <location>
        <begin position="308"/>
        <end position="329"/>
    </location>
</feature>
<feature type="transmembrane region" description="Helical" evidence="5">
    <location>
        <begin position="147"/>
        <end position="171"/>
    </location>
</feature>
<dbReference type="RefSeq" id="WP_111166345.1">
    <property type="nucleotide sequence ID" value="NZ_POUA01000036.1"/>
</dbReference>
<keyword evidence="4 5" id="KW-0472">Membrane</keyword>
<feature type="transmembrane region" description="Helical" evidence="5">
    <location>
        <begin position="217"/>
        <end position="240"/>
    </location>
</feature>
<organism evidence="7 8">
    <name type="scientific">Spongiactinospora gelatinilytica</name>
    <dbReference type="NCBI Taxonomy" id="2666298"/>
    <lineage>
        <taxon>Bacteria</taxon>
        <taxon>Bacillati</taxon>
        <taxon>Actinomycetota</taxon>
        <taxon>Actinomycetes</taxon>
        <taxon>Streptosporangiales</taxon>
        <taxon>Streptosporangiaceae</taxon>
        <taxon>Spongiactinospora</taxon>
    </lineage>
</organism>
<feature type="domain" description="Major facilitator superfamily (MFS) profile" evidence="6">
    <location>
        <begin position="24"/>
        <end position="463"/>
    </location>
</feature>
<feature type="transmembrane region" description="Helical" evidence="5">
    <location>
        <begin position="367"/>
        <end position="389"/>
    </location>
</feature>
<evidence type="ECO:0000256" key="2">
    <source>
        <dbReference type="ARBA" id="ARBA00022692"/>
    </source>
</evidence>
<dbReference type="PANTHER" id="PTHR23501:SF154">
    <property type="entry name" value="MULTIDRUG-EFFLUX TRANSPORTER RV1634-RELATED"/>
    <property type="match status" value="1"/>
</dbReference>
<feature type="transmembrane region" description="Helical" evidence="5">
    <location>
        <begin position="341"/>
        <end position="361"/>
    </location>
</feature>
<dbReference type="GO" id="GO:0005886">
    <property type="term" value="C:plasma membrane"/>
    <property type="evidence" value="ECO:0007669"/>
    <property type="project" value="UniProtKB-SubCell"/>
</dbReference>
<evidence type="ECO:0000313" key="8">
    <source>
        <dbReference type="Proteomes" id="UP000248544"/>
    </source>
</evidence>
<proteinExistence type="predicted"/>
<protein>
    <submittedName>
        <fullName evidence="7">MFS transporter</fullName>
    </submittedName>
</protein>
<evidence type="ECO:0000259" key="6">
    <source>
        <dbReference type="PROSITE" id="PS50850"/>
    </source>
</evidence>
<reference evidence="7 8" key="1">
    <citation type="submission" date="2018-01" db="EMBL/GenBank/DDBJ databases">
        <title>Draft genome sequence of Sphaerisporangium sp. 7K107.</title>
        <authorList>
            <person name="Sahin N."/>
            <person name="Saygin H."/>
            <person name="Ay H."/>
        </authorList>
    </citation>
    <scope>NUCLEOTIDE SEQUENCE [LARGE SCALE GENOMIC DNA]</scope>
    <source>
        <strain evidence="7 8">7K107</strain>
    </source>
</reference>
<comment type="caution">
    <text evidence="7">The sequence shown here is derived from an EMBL/GenBank/DDBJ whole genome shotgun (WGS) entry which is preliminary data.</text>
</comment>
<evidence type="ECO:0000256" key="3">
    <source>
        <dbReference type="ARBA" id="ARBA00022989"/>
    </source>
</evidence>
<dbReference type="Pfam" id="PF07690">
    <property type="entry name" value="MFS_1"/>
    <property type="match status" value="1"/>
</dbReference>
<keyword evidence="8" id="KW-1185">Reference proteome</keyword>
<feature type="transmembrane region" description="Helical" evidence="5">
    <location>
        <begin position="114"/>
        <end position="135"/>
    </location>
</feature>
<keyword evidence="3 5" id="KW-1133">Transmembrane helix</keyword>
<dbReference type="PANTHER" id="PTHR23501">
    <property type="entry name" value="MAJOR FACILITATOR SUPERFAMILY"/>
    <property type="match status" value="1"/>
</dbReference>
<dbReference type="InterPro" id="IPR036259">
    <property type="entry name" value="MFS_trans_sf"/>
</dbReference>
<dbReference type="SUPFAM" id="SSF103473">
    <property type="entry name" value="MFS general substrate transporter"/>
    <property type="match status" value="1"/>
</dbReference>
<dbReference type="PRINTS" id="PR01036">
    <property type="entry name" value="TCRTETB"/>
</dbReference>
<dbReference type="GO" id="GO:0022857">
    <property type="term" value="F:transmembrane transporter activity"/>
    <property type="evidence" value="ECO:0007669"/>
    <property type="project" value="InterPro"/>
</dbReference>
<feature type="transmembrane region" description="Helical" evidence="5">
    <location>
        <begin position="434"/>
        <end position="457"/>
    </location>
</feature>
<feature type="transmembrane region" description="Helical" evidence="5">
    <location>
        <begin position="90"/>
        <end position="108"/>
    </location>
</feature>
<dbReference type="Gene3D" id="1.20.1250.20">
    <property type="entry name" value="MFS general substrate transporter like domains"/>
    <property type="match status" value="1"/>
</dbReference>
<evidence type="ECO:0000256" key="5">
    <source>
        <dbReference type="SAM" id="Phobius"/>
    </source>
</evidence>
<sequence length="463" mass="47324">MTAPTTVDAPYSTPGIFSPRYRTATSGILLVITLIAFEGMSIGAAMPAISKDLQAIDLYGWSFSAFLMAGLFVTVMAGQWSDRRGHALPFLLGVAVFVAGMIIAGAAVNKGMFIAARAVQGFGGGAVIVASYVMIARVYRPDARPKIFAALSSAWVVPALIGPSVGGLVAGTVGWRWVFYGIVPLVIPALLMLLPALRAKDEPKAAAGDAVRRAGPVAMTLAAAGAAVGAGVLLYGVGVLHRQPPIGLAACAAGLLLLGLSLPRLLPAGSLRLRRGLPTTVVMRGLLSGPFFCVNSFIPLMLQEVRDFSDTAAGVALTTGALGWSAGAYLQSRGVVRRERLIMFGAVAVTAGILLTALAVIPAVPGWIAVPAWVVAGLGMGMGISSVNVTTMAQSSDAEQGANSASLQVTDTLGASLAIGFGGALINFVGHDDIATGFVAISLVMAVLGTFAAIVAGRVRVRT</sequence>